<gene>
    <name evidence="1" type="ORF">A2966_04310</name>
</gene>
<dbReference type="EMBL" id="MGAR01000017">
    <property type="protein sequence ID" value="OGK51997.1"/>
    <property type="molecule type" value="Genomic_DNA"/>
</dbReference>
<sequence length="180" mass="20765">MKKATNQKTKTKTVVIVSFFLLFLVLLLRLIFPKHTGDSSVKVYPIGQEANAVTEEPGERQFNSRFLKLAFKIPQGYTVKTDDMSYVDLHKLDNQISVSRIATNFPSIDDHINDLSEKNHFTFMNKKNMFIGNLPTRQGFIGEDKTYFILANYWVYSFSTSSPELYGDLDQIARSFRYLP</sequence>
<evidence type="ECO:0008006" key="3">
    <source>
        <dbReference type="Google" id="ProtNLM"/>
    </source>
</evidence>
<dbReference type="STRING" id="1802067.A2966_04310"/>
<dbReference type="AlphaFoldDB" id="A0A1F7J8P9"/>
<dbReference type="Proteomes" id="UP000176480">
    <property type="component" value="Unassembled WGS sequence"/>
</dbReference>
<name>A0A1F7J8P9_9BACT</name>
<comment type="caution">
    <text evidence="1">The sequence shown here is derived from an EMBL/GenBank/DDBJ whole genome shotgun (WGS) entry which is preliminary data.</text>
</comment>
<evidence type="ECO:0000313" key="1">
    <source>
        <dbReference type="EMBL" id="OGK51997.1"/>
    </source>
</evidence>
<accession>A0A1F7J8P9</accession>
<protein>
    <recommendedName>
        <fullName evidence="3">DUF4367 domain-containing protein</fullName>
    </recommendedName>
</protein>
<evidence type="ECO:0000313" key="2">
    <source>
        <dbReference type="Proteomes" id="UP000176480"/>
    </source>
</evidence>
<reference evidence="1 2" key="1">
    <citation type="journal article" date="2016" name="Nat. Commun.">
        <title>Thousands of microbial genomes shed light on interconnected biogeochemical processes in an aquifer system.</title>
        <authorList>
            <person name="Anantharaman K."/>
            <person name="Brown C.T."/>
            <person name="Hug L.A."/>
            <person name="Sharon I."/>
            <person name="Castelle C.J."/>
            <person name="Probst A.J."/>
            <person name="Thomas B.C."/>
            <person name="Singh A."/>
            <person name="Wilkins M.J."/>
            <person name="Karaoz U."/>
            <person name="Brodie E.L."/>
            <person name="Williams K.H."/>
            <person name="Hubbard S.S."/>
            <person name="Banfield J.F."/>
        </authorList>
    </citation>
    <scope>NUCLEOTIDE SEQUENCE [LARGE SCALE GENOMIC DNA]</scope>
</reference>
<proteinExistence type="predicted"/>
<organism evidence="1 2">
    <name type="scientific">Candidatus Roizmanbacteria bacterium RIFCSPLOWO2_01_FULL_41_22</name>
    <dbReference type="NCBI Taxonomy" id="1802067"/>
    <lineage>
        <taxon>Bacteria</taxon>
        <taxon>Candidatus Roizmaniibacteriota</taxon>
    </lineage>
</organism>